<feature type="transmembrane region" description="Helical" evidence="16">
    <location>
        <begin position="624"/>
        <end position="647"/>
    </location>
</feature>
<dbReference type="InterPro" id="IPR011009">
    <property type="entry name" value="Kinase-like_dom_sf"/>
</dbReference>
<keyword evidence="8" id="KW-0677">Repeat</keyword>
<dbReference type="SUPFAM" id="SSF52058">
    <property type="entry name" value="L domain-like"/>
    <property type="match status" value="1"/>
</dbReference>
<dbReference type="InterPro" id="IPR008271">
    <property type="entry name" value="Ser/Thr_kinase_AS"/>
</dbReference>
<dbReference type="OrthoDB" id="4062651at2759"/>
<keyword evidence="3" id="KW-0723">Serine/threonine-protein kinase</keyword>
<keyword evidence="7" id="KW-0732">Signal</keyword>
<keyword evidence="10" id="KW-0418">Kinase</keyword>
<keyword evidence="9 15" id="KW-0547">Nucleotide-binding</keyword>
<dbReference type="EMBL" id="BFEA01000039">
    <property type="protein sequence ID" value="GBG63418.1"/>
    <property type="molecule type" value="Genomic_DNA"/>
</dbReference>
<evidence type="ECO:0000256" key="10">
    <source>
        <dbReference type="ARBA" id="ARBA00022777"/>
    </source>
</evidence>
<dbReference type="Gramene" id="GBG63418">
    <property type="protein sequence ID" value="GBG63418"/>
    <property type="gene ID" value="CBR_g38040"/>
</dbReference>
<dbReference type="FunFam" id="3.30.200.20:FF:000039">
    <property type="entry name" value="receptor-like protein kinase FERONIA"/>
    <property type="match status" value="1"/>
</dbReference>
<evidence type="ECO:0000256" key="6">
    <source>
        <dbReference type="ARBA" id="ARBA00022692"/>
    </source>
</evidence>
<evidence type="ECO:0000256" key="3">
    <source>
        <dbReference type="ARBA" id="ARBA00022527"/>
    </source>
</evidence>
<evidence type="ECO:0000313" key="18">
    <source>
        <dbReference type="EMBL" id="GBG63418.1"/>
    </source>
</evidence>
<dbReference type="GO" id="GO:0005524">
    <property type="term" value="F:ATP binding"/>
    <property type="evidence" value="ECO:0007669"/>
    <property type="project" value="UniProtKB-UniRule"/>
</dbReference>
<dbReference type="PROSITE" id="PS00108">
    <property type="entry name" value="PROTEIN_KINASE_ST"/>
    <property type="match status" value="1"/>
</dbReference>
<keyword evidence="11 15" id="KW-0067">ATP-binding</keyword>
<comment type="similarity">
    <text evidence="2">Belongs to the protein kinase superfamily. Ser/Thr protein kinase family.</text>
</comment>
<dbReference type="InterPro" id="IPR000719">
    <property type="entry name" value="Prot_kinase_dom"/>
</dbReference>
<dbReference type="AlphaFoldDB" id="A0A388K054"/>
<proteinExistence type="inferred from homology"/>
<dbReference type="GO" id="GO:0004674">
    <property type="term" value="F:protein serine/threonine kinase activity"/>
    <property type="evidence" value="ECO:0007669"/>
    <property type="project" value="UniProtKB-KW"/>
</dbReference>
<sequence length="1060" mass="113628">MRAVALLVTETIMGKGKGKRGKRTGFPLQFHPSSLSLPLRLPHSRPLPLPLPLLLLVLLLLPGLSSPTVAQTVSSFAVNCGSSQSFNDITSNRTWEADWLSNTQIGIPASSQNPSGSIKNAKEDEQVYRSARIFTSEANYTLSCVAGTPYFLRLFFNAFANPNTSQSLLTGVFSVAVGDVNLLSNWSISGEVDGREDSAHMREYGTACPASSVMFLHLVPAVGSFAFINGFELFPIPDTLYRNLTSAGYTFFTYYRWNCGGSAIPSENDLVRRRWAPDLPPVQGTEYTTPDNVDGSNEAPTFTPAAVFKSSRQAPAPLAYNLVVERGASYFVRLFFAELKFRASFQRVMTVQINGGIRLQKLDVYYSAGSGGMFLDFFPIDQPWERRNISIMLQEEASSMTDMMAINGLEVLKIGTNNLSATERVRVTDDGAVATVGSRDDLRNLQAFIAAAPGNQAVLSDWTSARDVCAWTGVECQASTGVVGLDLSAYSPRLRGRIPEEIGGLTSLKRLVLSNQSFEGPIPTALGILPELEILLLNDNLLTGAIPIELATGGKLQELAVQQNNLTGEVPVEVLNTVSSFTWRGGNDGLCAPVGVALNSFSLPSCGKEAGSSSGSGKPNAGTVVGIVVGSVGGCAAVLAVIFVFCLKRTSKGGHYLLDSFTGSFYSSNKSGSGGRYKSAGGLFSRTGAGMAGGKGTSVTTVLLDGTKVGQRFTIEEIGKATCQFDEARIIGMGGFGNVYRGELADGEVVAVKRGSAESLQGAREFQTEIVTLSNLRHRHLVSLIGYCDDNGEMILVYEYMAKGTLRGHLYGKGVDSETAPLSWRKRLEICIGSARGLEYLHSGAQDMVIHRDVKSTNILLDDNLIAKVADFGLSKSGPSGINETHVSTAVKGSFGYLDPAYFKTQQLTEKSDVYSFGVVLLEIVTARSPIMQGGSIPKGQQVSLADWAVPKLKAGKVEQIVDPKLVNSYGTASLHKVGEVALRCLDEDRDSRPSMADVLRGLEDALMLQDNSLSVVLEHPGAMMSTSFYNVNDSGLQDFTSASGASYPLSPPDSLLMAR</sequence>
<keyword evidence="13 16" id="KW-0472">Membrane</keyword>
<evidence type="ECO:0000259" key="17">
    <source>
        <dbReference type="PROSITE" id="PS50011"/>
    </source>
</evidence>
<keyword evidence="14" id="KW-0325">Glycoprotein</keyword>
<evidence type="ECO:0000256" key="5">
    <source>
        <dbReference type="ARBA" id="ARBA00022679"/>
    </source>
</evidence>
<keyword evidence="4" id="KW-0433">Leucine-rich repeat</keyword>
<evidence type="ECO:0000256" key="13">
    <source>
        <dbReference type="ARBA" id="ARBA00023136"/>
    </source>
</evidence>
<evidence type="ECO:0000256" key="7">
    <source>
        <dbReference type="ARBA" id="ARBA00022729"/>
    </source>
</evidence>
<dbReference type="GO" id="GO:0016020">
    <property type="term" value="C:membrane"/>
    <property type="evidence" value="ECO:0007669"/>
    <property type="project" value="UniProtKB-SubCell"/>
</dbReference>
<dbReference type="Pfam" id="PF08263">
    <property type="entry name" value="LRRNT_2"/>
    <property type="match status" value="1"/>
</dbReference>
<evidence type="ECO:0000256" key="11">
    <source>
        <dbReference type="ARBA" id="ARBA00022840"/>
    </source>
</evidence>
<dbReference type="Proteomes" id="UP000265515">
    <property type="component" value="Unassembled WGS sequence"/>
</dbReference>
<feature type="domain" description="Protein kinase" evidence="17">
    <location>
        <begin position="725"/>
        <end position="1008"/>
    </location>
</feature>
<dbReference type="SMART" id="SM00220">
    <property type="entry name" value="S_TKc"/>
    <property type="match status" value="1"/>
</dbReference>
<keyword evidence="12 16" id="KW-1133">Transmembrane helix</keyword>
<gene>
    <name evidence="18" type="ORF">CBR_g38040</name>
</gene>
<dbReference type="Gene3D" id="3.30.200.20">
    <property type="entry name" value="Phosphorylase Kinase, domain 1"/>
    <property type="match status" value="1"/>
</dbReference>
<dbReference type="PROSITE" id="PS00107">
    <property type="entry name" value="PROTEIN_KINASE_ATP"/>
    <property type="match status" value="1"/>
</dbReference>
<evidence type="ECO:0000256" key="15">
    <source>
        <dbReference type="PROSITE-ProRule" id="PRU10141"/>
    </source>
</evidence>
<keyword evidence="6 16" id="KW-0812">Transmembrane</keyword>
<evidence type="ECO:0000313" key="19">
    <source>
        <dbReference type="Proteomes" id="UP000265515"/>
    </source>
</evidence>
<dbReference type="InterPro" id="IPR032675">
    <property type="entry name" value="LRR_dom_sf"/>
</dbReference>
<keyword evidence="5" id="KW-0808">Transferase</keyword>
<dbReference type="InterPro" id="IPR017441">
    <property type="entry name" value="Protein_kinase_ATP_BS"/>
</dbReference>
<evidence type="ECO:0000256" key="2">
    <source>
        <dbReference type="ARBA" id="ARBA00008684"/>
    </source>
</evidence>
<accession>A0A388K054</accession>
<dbReference type="PANTHER" id="PTHR45631">
    <property type="entry name" value="OS07G0107800 PROTEIN-RELATED"/>
    <property type="match status" value="1"/>
</dbReference>
<evidence type="ECO:0000256" key="12">
    <source>
        <dbReference type="ARBA" id="ARBA00022989"/>
    </source>
</evidence>
<evidence type="ECO:0000256" key="14">
    <source>
        <dbReference type="ARBA" id="ARBA00023180"/>
    </source>
</evidence>
<dbReference type="SUPFAM" id="SSF56112">
    <property type="entry name" value="Protein kinase-like (PK-like)"/>
    <property type="match status" value="1"/>
</dbReference>
<dbReference type="InterPro" id="IPR024788">
    <property type="entry name" value="Malectin-like_Carb-bd_dom"/>
</dbReference>
<comment type="subcellular location">
    <subcellularLocation>
        <location evidence="1">Membrane</location>
        <topology evidence="1">Single-pass type I membrane protein</topology>
    </subcellularLocation>
</comment>
<organism evidence="18 19">
    <name type="scientific">Chara braunii</name>
    <name type="common">Braun's stonewort</name>
    <dbReference type="NCBI Taxonomy" id="69332"/>
    <lineage>
        <taxon>Eukaryota</taxon>
        <taxon>Viridiplantae</taxon>
        <taxon>Streptophyta</taxon>
        <taxon>Charophyceae</taxon>
        <taxon>Charales</taxon>
        <taxon>Characeae</taxon>
        <taxon>Chara</taxon>
    </lineage>
</organism>
<dbReference type="PROSITE" id="PS50011">
    <property type="entry name" value="PROTEIN_KINASE_DOM"/>
    <property type="match status" value="1"/>
</dbReference>
<dbReference type="InterPro" id="IPR001245">
    <property type="entry name" value="Ser-Thr/Tyr_kinase_cat_dom"/>
</dbReference>
<keyword evidence="19" id="KW-1185">Reference proteome</keyword>
<dbReference type="FunFam" id="1.10.510.10:FF:000252">
    <property type="entry name" value="Receptor-like protein kinase FERONIA"/>
    <property type="match status" value="1"/>
</dbReference>
<protein>
    <recommendedName>
        <fullName evidence="17">Protein kinase domain-containing protein</fullName>
    </recommendedName>
</protein>
<dbReference type="Gene3D" id="2.60.120.430">
    <property type="entry name" value="Galactose-binding lectin"/>
    <property type="match status" value="2"/>
</dbReference>
<comment type="caution">
    <text evidence="18">The sequence shown here is derived from an EMBL/GenBank/DDBJ whole genome shotgun (WGS) entry which is preliminary data.</text>
</comment>
<evidence type="ECO:0000256" key="1">
    <source>
        <dbReference type="ARBA" id="ARBA00004479"/>
    </source>
</evidence>
<dbReference type="Pfam" id="PF07714">
    <property type="entry name" value="PK_Tyr_Ser-Thr"/>
    <property type="match status" value="1"/>
</dbReference>
<dbReference type="CDD" id="cd14066">
    <property type="entry name" value="STKc_IRAK"/>
    <property type="match status" value="1"/>
</dbReference>
<dbReference type="FunFam" id="3.80.10.10:FF:000041">
    <property type="entry name" value="LRR receptor-like serine/threonine-protein kinase ERECTA"/>
    <property type="match status" value="1"/>
</dbReference>
<dbReference type="InterPro" id="IPR013210">
    <property type="entry name" value="LRR_N_plant-typ"/>
</dbReference>
<name>A0A388K054_CHABU</name>
<evidence type="ECO:0000256" key="16">
    <source>
        <dbReference type="SAM" id="Phobius"/>
    </source>
</evidence>
<dbReference type="Gene3D" id="3.80.10.10">
    <property type="entry name" value="Ribonuclease Inhibitor"/>
    <property type="match status" value="1"/>
</dbReference>
<dbReference type="Pfam" id="PF12819">
    <property type="entry name" value="Malectin_like"/>
    <property type="match status" value="1"/>
</dbReference>
<dbReference type="Gene3D" id="1.10.510.10">
    <property type="entry name" value="Transferase(Phosphotransferase) domain 1"/>
    <property type="match status" value="1"/>
</dbReference>
<evidence type="ECO:0000256" key="8">
    <source>
        <dbReference type="ARBA" id="ARBA00022737"/>
    </source>
</evidence>
<reference evidence="18 19" key="1">
    <citation type="journal article" date="2018" name="Cell">
        <title>The Chara Genome: Secondary Complexity and Implications for Plant Terrestrialization.</title>
        <authorList>
            <person name="Nishiyama T."/>
            <person name="Sakayama H."/>
            <person name="Vries J.D."/>
            <person name="Buschmann H."/>
            <person name="Saint-Marcoux D."/>
            <person name="Ullrich K.K."/>
            <person name="Haas F.B."/>
            <person name="Vanderstraeten L."/>
            <person name="Becker D."/>
            <person name="Lang D."/>
            <person name="Vosolsobe S."/>
            <person name="Rombauts S."/>
            <person name="Wilhelmsson P.K.I."/>
            <person name="Janitza P."/>
            <person name="Kern R."/>
            <person name="Heyl A."/>
            <person name="Rumpler F."/>
            <person name="Villalobos L.I.A.C."/>
            <person name="Clay J.M."/>
            <person name="Skokan R."/>
            <person name="Toyoda A."/>
            <person name="Suzuki Y."/>
            <person name="Kagoshima H."/>
            <person name="Schijlen E."/>
            <person name="Tajeshwar N."/>
            <person name="Catarino B."/>
            <person name="Hetherington A.J."/>
            <person name="Saltykova A."/>
            <person name="Bonnot C."/>
            <person name="Breuninger H."/>
            <person name="Symeonidi A."/>
            <person name="Radhakrishnan G.V."/>
            <person name="Van Nieuwerburgh F."/>
            <person name="Deforce D."/>
            <person name="Chang C."/>
            <person name="Karol K.G."/>
            <person name="Hedrich R."/>
            <person name="Ulvskov P."/>
            <person name="Glockner G."/>
            <person name="Delwiche C.F."/>
            <person name="Petrasek J."/>
            <person name="Van de Peer Y."/>
            <person name="Friml J."/>
            <person name="Beilby M."/>
            <person name="Dolan L."/>
            <person name="Kohara Y."/>
            <person name="Sugano S."/>
            <person name="Fujiyama A."/>
            <person name="Delaux P.-M."/>
            <person name="Quint M."/>
            <person name="TheiBen G."/>
            <person name="Hagemann M."/>
            <person name="Harholt J."/>
            <person name="Dunand C."/>
            <person name="Zachgo S."/>
            <person name="Langdale J."/>
            <person name="Maumus F."/>
            <person name="Straeten D.V.D."/>
            <person name="Gould S.B."/>
            <person name="Rensing S.A."/>
        </authorList>
    </citation>
    <scope>NUCLEOTIDE SEQUENCE [LARGE SCALE GENOMIC DNA]</scope>
    <source>
        <strain evidence="18 19">S276</strain>
    </source>
</reference>
<dbReference type="STRING" id="69332.A0A388K054"/>
<feature type="binding site" evidence="15">
    <location>
        <position position="753"/>
    </location>
    <ligand>
        <name>ATP</name>
        <dbReference type="ChEBI" id="CHEBI:30616"/>
    </ligand>
</feature>
<evidence type="ECO:0000256" key="4">
    <source>
        <dbReference type="ARBA" id="ARBA00022614"/>
    </source>
</evidence>
<evidence type="ECO:0000256" key="9">
    <source>
        <dbReference type="ARBA" id="ARBA00022741"/>
    </source>
</evidence>